<dbReference type="Gene3D" id="3.30.2010.10">
    <property type="entry name" value="Metalloproteases ('zincins'), catalytic domain"/>
    <property type="match status" value="1"/>
</dbReference>
<comment type="cofactor">
    <cofactor evidence="12">
        <name>Zn(2+)</name>
        <dbReference type="ChEBI" id="CHEBI:29105"/>
    </cofactor>
    <text evidence="12">Binds 1 zinc ion per subunit.</text>
</comment>
<evidence type="ECO:0000256" key="3">
    <source>
        <dbReference type="ARBA" id="ARBA00022475"/>
    </source>
</evidence>
<dbReference type="GO" id="GO:0008270">
    <property type="term" value="F:zinc ion binding"/>
    <property type="evidence" value="ECO:0007669"/>
    <property type="project" value="UniProtKB-UniRule"/>
</dbReference>
<comment type="subcellular location">
    <subcellularLocation>
        <location evidence="1 12">Cell membrane</location>
        <topology evidence="1 12">Multi-pass membrane protein</topology>
    </subcellularLocation>
</comment>
<gene>
    <name evidence="12" type="primary">htpX</name>
</gene>
<dbReference type="InterPro" id="IPR001915">
    <property type="entry name" value="Peptidase_M48"/>
</dbReference>
<evidence type="ECO:0000256" key="6">
    <source>
        <dbReference type="ARBA" id="ARBA00022723"/>
    </source>
</evidence>
<proteinExistence type="inferred from homology"/>
<feature type="binding site" evidence="12">
    <location>
        <position position="132"/>
    </location>
    <ligand>
        <name>Zn(2+)</name>
        <dbReference type="ChEBI" id="CHEBI:29105"/>
        <note>catalytic</note>
    </ligand>
</feature>
<dbReference type="EC" id="3.4.24.-" evidence="12"/>
<keyword evidence="3 12" id="KW-1003">Cell membrane</keyword>
<evidence type="ECO:0000256" key="11">
    <source>
        <dbReference type="ARBA" id="ARBA00023136"/>
    </source>
</evidence>
<keyword evidence="10 12" id="KW-0482">Metalloprotease</keyword>
<reference evidence="14" key="1">
    <citation type="journal article" date="2013" name="Sci. Rep.">
        <title>Metagenomics uncovers a new group of low GC and ultra-small marine Actinobacteria.</title>
        <authorList>
            <person name="Ghai R."/>
            <person name="Mizuno C.M."/>
            <person name="Picazo A."/>
            <person name="Camacho A."/>
            <person name="Rodriguez-Valera F."/>
        </authorList>
    </citation>
    <scope>NUCLEOTIDE SEQUENCE</scope>
</reference>
<keyword evidence="8 12" id="KW-0862">Zinc</keyword>
<name>S5DLC5_9ACTN</name>
<keyword evidence="11 12" id="KW-0472">Membrane</keyword>
<evidence type="ECO:0000256" key="10">
    <source>
        <dbReference type="ARBA" id="ARBA00023049"/>
    </source>
</evidence>
<evidence type="ECO:0000259" key="13">
    <source>
        <dbReference type="Pfam" id="PF01435"/>
    </source>
</evidence>
<evidence type="ECO:0000313" key="14">
    <source>
        <dbReference type="EMBL" id="AGQ19686.1"/>
    </source>
</evidence>
<evidence type="ECO:0000256" key="5">
    <source>
        <dbReference type="ARBA" id="ARBA00022692"/>
    </source>
</evidence>
<evidence type="ECO:0000256" key="12">
    <source>
        <dbReference type="HAMAP-Rule" id="MF_00188"/>
    </source>
</evidence>
<dbReference type="GO" id="GO:0004222">
    <property type="term" value="F:metalloendopeptidase activity"/>
    <property type="evidence" value="ECO:0007669"/>
    <property type="project" value="UniProtKB-UniRule"/>
</dbReference>
<evidence type="ECO:0000256" key="2">
    <source>
        <dbReference type="ARBA" id="ARBA00009779"/>
    </source>
</evidence>
<keyword evidence="6 12" id="KW-0479">Metal-binding</keyword>
<keyword evidence="9 12" id="KW-1133">Transmembrane helix</keyword>
<sequence>MNFLKTTTLLTVMTLIVVFTAQALGFSLISSLFFAFLLNFIMYFNSAKIALASTKAKKIEDGTYQEVKDIVEFLSQKEKMPAPQLYIIESDQPNAFATGRNPKNSAVAVTTGILKVLNRDELEGVLAHELSHIKNNDILVSSIAAMLAAAISFMSRMYFWGGGRRDRNGHPAIILIAFIAAPIASLIIRMAISRTREYGADKTGSLISGNPLALASALEKIEMYSKNPLDVNPAVSQLFISNPLKSFSGSGLGKLFSTHPPTKERVRRLREGASGIRYR</sequence>
<dbReference type="AlphaFoldDB" id="S5DLC5"/>
<dbReference type="HAMAP" id="MF_00188">
    <property type="entry name" value="Pept_M48_protease_HtpX"/>
    <property type="match status" value="1"/>
</dbReference>
<feature type="binding site" evidence="12">
    <location>
        <position position="197"/>
    </location>
    <ligand>
        <name>Zn(2+)</name>
        <dbReference type="ChEBI" id="CHEBI:29105"/>
        <note>catalytic</note>
    </ligand>
</feature>
<dbReference type="EMBL" id="KC811140">
    <property type="protein sequence ID" value="AGQ19686.1"/>
    <property type="molecule type" value="Genomic_DNA"/>
</dbReference>
<keyword evidence="5 12" id="KW-0812">Transmembrane</keyword>
<evidence type="ECO:0000256" key="4">
    <source>
        <dbReference type="ARBA" id="ARBA00022670"/>
    </source>
</evidence>
<accession>S5DLC5</accession>
<evidence type="ECO:0000256" key="9">
    <source>
        <dbReference type="ARBA" id="ARBA00022989"/>
    </source>
</evidence>
<keyword evidence="7 12" id="KW-0378">Hydrolase</keyword>
<dbReference type="PANTHER" id="PTHR43221">
    <property type="entry name" value="PROTEASE HTPX"/>
    <property type="match status" value="1"/>
</dbReference>
<evidence type="ECO:0000256" key="8">
    <source>
        <dbReference type="ARBA" id="ARBA00022833"/>
    </source>
</evidence>
<protein>
    <recommendedName>
        <fullName evidence="12">Protease HtpX homolog</fullName>
        <ecNumber evidence="12">3.4.24.-</ecNumber>
    </recommendedName>
</protein>
<dbReference type="GO" id="GO:0006508">
    <property type="term" value="P:proteolysis"/>
    <property type="evidence" value="ECO:0007669"/>
    <property type="project" value="UniProtKB-KW"/>
</dbReference>
<feature type="active site" evidence="12">
    <location>
        <position position="129"/>
    </location>
</feature>
<feature type="transmembrane region" description="Helical" evidence="12">
    <location>
        <begin position="138"/>
        <end position="160"/>
    </location>
</feature>
<keyword evidence="4 12" id="KW-0645">Protease</keyword>
<dbReference type="Pfam" id="PF01435">
    <property type="entry name" value="Peptidase_M48"/>
    <property type="match status" value="1"/>
</dbReference>
<comment type="similarity">
    <text evidence="2 12">Belongs to the peptidase M48B family.</text>
</comment>
<feature type="domain" description="Peptidase M48" evidence="13">
    <location>
        <begin position="65"/>
        <end position="271"/>
    </location>
</feature>
<dbReference type="GO" id="GO:0005886">
    <property type="term" value="C:plasma membrane"/>
    <property type="evidence" value="ECO:0007669"/>
    <property type="project" value="UniProtKB-SubCell"/>
</dbReference>
<comment type="caution">
    <text evidence="12">Lacks conserved residue(s) required for the propagation of feature annotation.</text>
</comment>
<dbReference type="InterPro" id="IPR022919">
    <property type="entry name" value="Pept_M48_protease_HtpX"/>
</dbReference>
<evidence type="ECO:0000256" key="1">
    <source>
        <dbReference type="ARBA" id="ARBA00004651"/>
    </source>
</evidence>
<dbReference type="CDD" id="cd07336">
    <property type="entry name" value="M48B_HtpX_like"/>
    <property type="match status" value="1"/>
</dbReference>
<dbReference type="PANTHER" id="PTHR43221:SF1">
    <property type="entry name" value="PROTEASE HTPX"/>
    <property type="match status" value="1"/>
</dbReference>
<organism evidence="14">
    <name type="scientific">Candidatus Actinomarina minuta</name>
    <dbReference type="NCBI Taxonomy" id="1389454"/>
    <lineage>
        <taxon>Bacteria</taxon>
        <taxon>Bacillati</taxon>
        <taxon>Actinomycetota</taxon>
        <taxon>Actinomycetes</taxon>
        <taxon>Candidatus Actinomarinidae</taxon>
        <taxon>Candidatus Actinomarinales</taxon>
        <taxon>Candidatus Actinomarineae</taxon>
        <taxon>Candidatus Actinomarinaceae</taxon>
        <taxon>Candidatus Actinomarina</taxon>
    </lineage>
</organism>
<dbReference type="InterPro" id="IPR050083">
    <property type="entry name" value="HtpX_protease"/>
</dbReference>
<evidence type="ECO:0000256" key="7">
    <source>
        <dbReference type="ARBA" id="ARBA00022801"/>
    </source>
</evidence>
<feature type="binding site" evidence="12">
    <location>
        <position position="128"/>
    </location>
    <ligand>
        <name>Zn(2+)</name>
        <dbReference type="ChEBI" id="CHEBI:29105"/>
        <note>catalytic</note>
    </ligand>
</feature>
<feature type="transmembrane region" description="Helical" evidence="12">
    <location>
        <begin position="172"/>
        <end position="192"/>
    </location>
</feature>